<feature type="domain" description="Protein-glutamine gamma-glutamyltransferase-like C-terminal" evidence="4">
    <location>
        <begin position="151"/>
        <end position="220"/>
    </location>
</feature>
<proteinExistence type="predicted"/>
<evidence type="ECO:0000313" key="5">
    <source>
        <dbReference type="EMBL" id="GAA5195339.1"/>
    </source>
</evidence>
<protein>
    <recommendedName>
        <fullName evidence="4">Protein-glutamine gamma-glutamyltransferase-like C-terminal domain-containing protein</fullName>
    </recommendedName>
</protein>
<keyword evidence="2" id="KW-1133">Transmembrane helix</keyword>
<sequence length="236" mass="24661">MTRLRRFVPLLAVAALLAAAAIAASLATPQITSVPVPHGADSPQPLPSDGALPTGNAAPTAGAVAQHTMQVPGWVTTLVSALCACLVAGVVALIIWMMVRDSIATRRGRLPVEREPANPAASRDTVLAAVDAGLSDLDDTDGDPRRAVIACWVRLEQAAASAGTPRQAGDSPTDLVLRLLAAHQVSATVLYPLAETYRIARYATQPVDTGMRDRARSALRQLRTELANEPVIGSSK</sequence>
<dbReference type="RefSeq" id="WP_345635575.1">
    <property type="nucleotide sequence ID" value="NZ_BAABJQ010000023.1"/>
</dbReference>
<feature type="transmembrane region" description="Helical" evidence="2">
    <location>
        <begin position="78"/>
        <end position="99"/>
    </location>
</feature>
<name>A0ABP9SGK2_9ACTN</name>
<dbReference type="Proteomes" id="UP001501570">
    <property type="component" value="Unassembled WGS sequence"/>
</dbReference>
<evidence type="ECO:0000313" key="6">
    <source>
        <dbReference type="Proteomes" id="UP001501570"/>
    </source>
</evidence>
<accession>A0ABP9SGK2</accession>
<organism evidence="5 6">
    <name type="scientific">Rugosimonospora acidiphila</name>
    <dbReference type="NCBI Taxonomy" id="556531"/>
    <lineage>
        <taxon>Bacteria</taxon>
        <taxon>Bacillati</taxon>
        <taxon>Actinomycetota</taxon>
        <taxon>Actinomycetes</taxon>
        <taxon>Micromonosporales</taxon>
        <taxon>Micromonosporaceae</taxon>
        <taxon>Rugosimonospora</taxon>
    </lineage>
</organism>
<evidence type="ECO:0000256" key="2">
    <source>
        <dbReference type="SAM" id="Phobius"/>
    </source>
</evidence>
<keyword evidence="2" id="KW-0472">Membrane</keyword>
<evidence type="ECO:0000259" key="4">
    <source>
        <dbReference type="Pfam" id="PF13559"/>
    </source>
</evidence>
<reference evidence="6" key="1">
    <citation type="journal article" date="2019" name="Int. J. Syst. Evol. Microbiol.">
        <title>The Global Catalogue of Microorganisms (GCM) 10K type strain sequencing project: providing services to taxonomists for standard genome sequencing and annotation.</title>
        <authorList>
            <consortium name="The Broad Institute Genomics Platform"/>
            <consortium name="The Broad Institute Genome Sequencing Center for Infectious Disease"/>
            <person name="Wu L."/>
            <person name="Ma J."/>
        </authorList>
    </citation>
    <scope>NUCLEOTIDE SEQUENCE [LARGE SCALE GENOMIC DNA]</scope>
    <source>
        <strain evidence="6">JCM 18304</strain>
    </source>
</reference>
<keyword evidence="3" id="KW-0732">Signal</keyword>
<dbReference type="InterPro" id="IPR025403">
    <property type="entry name" value="TgpA-like_C"/>
</dbReference>
<feature type="signal peptide" evidence="3">
    <location>
        <begin position="1"/>
        <end position="23"/>
    </location>
</feature>
<evidence type="ECO:0000256" key="1">
    <source>
        <dbReference type="SAM" id="MobiDB-lite"/>
    </source>
</evidence>
<dbReference type="Pfam" id="PF13559">
    <property type="entry name" value="DUF4129"/>
    <property type="match status" value="1"/>
</dbReference>
<feature type="chain" id="PRO_5046340970" description="Protein-glutamine gamma-glutamyltransferase-like C-terminal domain-containing protein" evidence="3">
    <location>
        <begin position="24"/>
        <end position="236"/>
    </location>
</feature>
<dbReference type="EMBL" id="BAABJQ010000023">
    <property type="protein sequence ID" value="GAA5195339.1"/>
    <property type="molecule type" value="Genomic_DNA"/>
</dbReference>
<keyword evidence="2" id="KW-0812">Transmembrane</keyword>
<gene>
    <name evidence="5" type="ORF">GCM10023322_61840</name>
</gene>
<comment type="caution">
    <text evidence="5">The sequence shown here is derived from an EMBL/GenBank/DDBJ whole genome shotgun (WGS) entry which is preliminary data.</text>
</comment>
<feature type="region of interest" description="Disordered" evidence="1">
    <location>
        <begin position="35"/>
        <end position="59"/>
    </location>
</feature>
<evidence type="ECO:0000256" key="3">
    <source>
        <dbReference type="SAM" id="SignalP"/>
    </source>
</evidence>
<keyword evidence="6" id="KW-1185">Reference proteome</keyword>